<accession>A0ACB8T0Q1</accession>
<sequence length="517" mass="57053">TDKHTEFGGDSRFSYGVSEMQGWRISMEDAHTISLKLEEGDQTNAFFAVYDGHGGGTAAEFAGRNVHDRLVREEAYREQNYPEALKRAFLGTDEDMLSDPTCIRDPSGCTAVAALITKDTIYVANAGDSRSVMSVNGSAKPLSYDHKPENETEKNRVVAAGGYIEYGRVNGNLALARALGDFEYKKNYSLTPEKQIVTADPDVIAHEINLDEDEFVVLACDGIWDCLTSQEVVNVVRLQVSQGAKLQDICENLCDLCLAPDTRNGAGIGCDNMTVLIVALLNGKTLAEWYAKIKERVENQVGYKTPDTLPRIYAQSRLLDRQRQVGISSNDIHDRFLQDPLNPAHSPYPLMIQLFGGGGKINEINDFTQEDLMWTSSDKPDDSDEDDDDIGEHHSDDTEDGEKSLKQQLEEFEREDREEYKMDEADDDAFNQPFDSVIDLSQAEKDRAETRVNGAYNSSTLTSHTTPVEGEAPPPPKPLPNGDAKPQQLAHNPGGDEFPVSASAEGFLDGSEDPLKA</sequence>
<proteinExistence type="predicted"/>
<evidence type="ECO:0000313" key="2">
    <source>
        <dbReference type="Proteomes" id="UP000814140"/>
    </source>
</evidence>
<name>A0ACB8T0Q1_9AGAM</name>
<reference evidence="1" key="2">
    <citation type="journal article" date="2022" name="New Phytol.">
        <title>Evolutionary transition to the ectomycorrhizal habit in the genomes of a hyperdiverse lineage of mushroom-forming fungi.</title>
        <authorList>
            <person name="Looney B."/>
            <person name="Miyauchi S."/>
            <person name="Morin E."/>
            <person name="Drula E."/>
            <person name="Courty P.E."/>
            <person name="Kohler A."/>
            <person name="Kuo A."/>
            <person name="LaButti K."/>
            <person name="Pangilinan J."/>
            <person name="Lipzen A."/>
            <person name="Riley R."/>
            <person name="Andreopoulos W."/>
            <person name="He G."/>
            <person name="Johnson J."/>
            <person name="Nolan M."/>
            <person name="Tritt A."/>
            <person name="Barry K.W."/>
            <person name="Grigoriev I.V."/>
            <person name="Nagy L.G."/>
            <person name="Hibbett D."/>
            <person name="Henrissat B."/>
            <person name="Matheny P.B."/>
            <person name="Labbe J."/>
            <person name="Martin F.M."/>
        </authorList>
    </citation>
    <scope>NUCLEOTIDE SEQUENCE</scope>
    <source>
        <strain evidence="1">HHB10654</strain>
    </source>
</reference>
<feature type="non-terminal residue" evidence="1">
    <location>
        <position position="1"/>
    </location>
</feature>
<protein>
    <submittedName>
        <fullName evidence="1">PP2C-domain-containing protein</fullName>
    </submittedName>
</protein>
<dbReference type="EMBL" id="MU277211">
    <property type="protein sequence ID" value="KAI0061706.1"/>
    <property type="molecule type" value="Genomic_DNA"/>
</dbReference>
<reference evidence="1" key="1">
    <citation type="submission" date="2021-03" db="EMBL/GenBank/DDBJ databases">
        <authorList>
            <consortium name="DOE Joint Genome Institute"/>
            <person name="Ahrendt S."/>
            <person name="Looney B.P."/>
            <person name="Miyauchi S."/>
            <person name="Morin E."/>
            <person name="Drula E."/>
            <person name="Courty P.E."/>
            <person name="Chicoki N."/>
            <person name="Fauchery L."/>
            <person name="Kohler A."/>
            <person name="Kuo A."/>
            <person name="Labutti K."/>
            <person name="Pangilinan J."/>
            <person name="Lipzen A."/>
            <person name="Riley R."/>
            <person name="Andreopoulos W."/>
            <person name="He G."/>
            <person name="Johnson J."/>
            <person name="Barry K.W."/>
            <person name="Grigoriev I.V."/>
            <person name="Nagy L."/>
            <person name="Hibbett D."/>
            <person name="Henrissat B."/>
            <person name="Matheny P.B."/>
            <person name="Labbe J."/>
            <person name="Martin F."/>
        </authorList>
    </citation>
    <scope>NUCLEOTIDE SEQUENCE</scope>
    <source>
        <strain evidence="1">HHB10654</strain>
    </source>
</reference>
<keyword evidence="2" id="KW-1185">Reference proteome</keyword>
<dbReference type="Proteomes" id="UP000814140">
    <property type="component" value="Unassembled WGS sequence"/>
</dbReference>
<comment type="caution">
    <text evidence="1">The sequence shown here is derived from an EMBL/GenBank/DDBJ whole genome shotgun (WGS) entry which is preliminary data.</text>
</comment>
<gene>
    <name evidence="1" type="ORF">BV25DRAFT_1805410</name>
</gene>
<evidence type="ECO:0000313" key="1">
    <source>
        <dbReference type="EMBL" id="KAI0061706.1"/>
    </source>
</evidence>
<organism evidence="1 2">
    <name type="scientific">Artomyces pyxidatus</name>
    <dbReference type="NCBI Taxonomy" id="48021"/>
    <lineage>
        <taxon>Eukaryota</taxon>
        <taxon>Fungi</taxon>
        <taxon>Dikarya</taxon>
        <taxon>Basidiomycota</taxon>
        <taxon>Agaricomycotina</taxon>
        <taxon>Agaricomycetes</taxon>
        <taxon>Russulales</taxon>
        <taxon>Auriscalpiaceae</taxon>
        <taxon>Artomyces</taxon>
    </lineage>
</organism>